<keyword evidence="2" id="KW-1185">Reference proteome</keyword>
<gene>
    <name evidence="1" type="ORF">DSOL_0152</name>
</gene>
<dbReference type="EMBL" id="MLBF01000001">
    <property type="protein sequence ID" value="OLN33974.1"/>
    <property type="molecule type" value="Genomic_DNA"/>
</dbReference>
<organism evidence="1 2">
    <name type="scientific">Desulfosporosinus metallidurans</name>
    <dbReference type="NCBI Taxonomy" id="1888891"/>
    <lineage>
        <taxon>Bacteria</taxon>
        <taxon>Bacillati</taxon>
        <taxon>Bacillota</taxon>
        <taxon>Clostridia</taxon>
        <taxon>Eubacteriales</taxon>
        <taxon>Desulfitobacteriaceae</taxon>
        <taxon>Desulfosporosinus</taxon>
    </lineage>
</organism>
<dbReference type="Proteomes" id="UP000186102">
    <property type="component" value="Unassembled WGS sequence"/>
</dbReference>
<proteinExistence type="predicted"/>
<reference evidence="1 2" key="1">
    <citation type="submission" date="2016-09" db="EMBL/GenBank/DDBJ databases">
        <title>Complete genome of Desulfosporosinus sp. OL.</title>
        <authorList>
            <person name="Mardanov A."/>
            <person name="Beletsky A."/>
            <person name="Panova A."/>
            <person name="Karnachuk O."/>
            <person name="Ravin N."/>
        </authorList>
    </citation>
    <scope>NUCLEOTIDE SEQUENCE [LARGE SCALE GENOMIC DNA]</scope>
    <source>
        <strain evidence="1 2">OL</strain>
    </source>
</reference>
<accession>A0A1Q8R312</accession>
<protein>
    <submittedName>
        <fullName evidence="1">Uncharacterized protein</fullName>
    </submittedName>
</protein>
<dbReference type="AlphaFoldDB" id="A0A1Q8R312"/>
<evidence type="ECO:0000313" key="1">
    <source>
        <dbReference type="EMBL" id="OLN33974.1"/>
    </source>
</evidence>
<dbReference type="STRING" id="1888891.DSOL_0152"/>
<evidence type="ECO:0000313" key="2">
    <source>
        <dbReference type="Proteomes" id="UP000186102"/>
    </source>
</evidence>
<comment type="caution">
    <text evidence="1">The sequence shown here is derived from an EMBL/GenBank/DDBJ whole genome shotgun (WGS) entry which is preliminary data.</text>
</comment>
<sequence length="37" mass="4079">MRPSPTFDQSHGTPRCPWDDVGTVAFCIVEGGILREC</sequence>
<name>A0A1Q8R312_9FIRM</name>